<dbReference type="SUPFAM" id="SSF52058">
    <property type="entry name" value="L domain-like"/>
    <property type="match status" value="1"/>
</dbReference>
<dbReference type="AlphaFoldDB" id="A0AAW0D5L9"/>
<reference evidence="2 3" key="1">
    <citation type="journal article" date="2024" name="J Genomics">
        <title>Draft genome sequencing and assembly of Favolaschia claudopus CIRM-BRFM 2984 isolated from oak limbs.</title>
        <authorList>
            <person name="Navarro D."/>
            <person name="Drula E."/>
            <person name="Chaduli D."/>
            <person name="Cazenave R."/>
            <person name="Ahrendt S."/>
            <person name="Wang J."/>
            <person name="Lipzen A."/>
            <person name="Daum C."/>
            <person name="Barry K."/>
            <person name="Grigoriev I.V."/>
            <person name="Favel A."/>
            <person name="Rosso M.N."/>
            <person name="Martin F."/>
        </authorList>
    </citation>
    <scope>NUCLEOTIDE SEQUENCE [LARGE SCALE GENOMIC DNA]</scope>
    <source>
        <strain evidence="2 3">CIRM-BRFM 2984</strain>
    </source>
</reference>
<proteinExistence type="predicted"/>
<evidence type="ECO:0000313" key="3">
    <source>
        <dbReference type="Proteomes" id="UP001362999"/>
    </source>
</evidence>
<evidence type="ECO:0000313" key="2">
    <source>
        <dbReference type="EMBL" id="KAK7046657.1"/>
    </source>
</evidence>
<sequence>MATIIPPPPRPEPPTAFSLSAARADLEESLKNALSLAEKIDAAEVELARIIKDKQNEIEQLVNERLTLQQIVEQTRAYLSPIRRLPGELLRELFLWCFDGHPCCAWVLSAVCTTWRRQALTIPRIWSKIRLFTNQSSSPDTIRLWLERSGTSVPLDIEIYLRVVQANEPPVPAYTRRRRGHELFAHTFVSTPAPLFGTGPLATPGHLLVPHFTPSVTPFIVPQAPVLHPHSAGWDSPPPIAMVHGQPDMSAQPNLHWGHIAVYYLVQQMHRWERFVFRFDKSFGSITALKSITGSAPLLKEFEVSSASAVLYPQDWAWLPSNANSSTCSNPLPNLRTLTLQYAPFKSTASIFLQPCTQLTNLTLRALPGAAVPLDRLQRILAANAQTLTVLRLHFASAAAPVLPLPSATQLNALQELSMGGHHLLAILLDTLVLPALRALDLDFDAPREPLEETITALYTRATNPPLRSLSISYGPPNPPGGMQSGVGAWGGYYGYGGGASVVSWQFLGECGSTLEVLKVGGAALEGILSSLGAPDDQPLLPGNGNGNGNNGGNGGNGWACPQLRELHLRACHAHPHPHTHGHGTGAHDGVGRLVRMIDSRNPELPFPTSSSSSGGSPVRLTRLELDDCVSLGADVMRWLEGRVGKDAVVCVEPPSPVPGEVRFVGHSLGWM</sequence>
<dbReference type="InterPro" id="IPR032675">
    <property type="entry name" value="LRR_dom_sf"/>
</dbReference>
<accession>A0AAW0D5L9</accession>
<dbReference type="EMBL" id="JAWWNJ010000010">
    <property type="protein sequence ID" value="KAK7046657.1"/>
    <property type="molecule type" value="Genomic_DNA"/>
</dbReference>
<keyword evidence="1" id="KW-0175">Coiled coil</keyword>
<name>A0AAW0D5L9_9AGAR</name>
<organism evidence="2 3">
    <name type="scientific">Favolaschia claudopus</name>
    <dbReference type="NCBI Taxonomy" id="2862362"/>
    <lineage>
        <taxon>Eukaryota</taxon>
        <taxon>Fungi</taxon>
        <taxon>Dikarya</taxon>
        <taxon>Basidiomycota</taxon>
        <taxon>Agaricomycotina</taxon>
        <taxon>Agaricomycetes</taxon>
        <taxon>Agaricomycetidae</taxon>
        <taxon>Agaricales</taxon>
        <taxon>Marasmiineae</taxon>
        <taxon>Mycenaceae</taxon>
        <taxon>Favolaschia</taxon>
    </lineage>
</organism>
<evidence type="ECO:0000256" key="1">
    <source>
        <dbReference type="SAM" id="Coils"/>
    </source>
</evidence>
<gene>
    <name evidence="2" type="ORF">R3P38DRAFT_2507720</name>
</gene>
<dbReference type="Proteomes" id="UP001362999">
    <property type="component" value="Unassembled WGS sequence"/>
</dbReference>
<dbReference type="Gene3D" id="3.80.10.10">
    <property type="entry name" value="Ribonuclease Inhibitor"/>
    <property type="match status" value="1"/>
</dbReference>
<keyword evidence="3" id="KW-1185">Reference proteome</keyword>
<comment type="caution">
    <text evidence="2">The sequence shown here is derived from an EMBL/GenBank/DDBJ whole genome shotgun (WGS) entry which is preliminary data.</text>
</comment>
<protein>
    <submittedName>
        <fullName evidence="2">D-ser-dehydrat domain-containing protein</fullName>
    </submittedName>
</protein>
<feature type="coiled-coil region" evidence="1">
    <location>
        <begin position="26"/>
        <end position="71"/>
    </location>
</feature>